<evidence type="ECO:0000313" key="2">
    <source>
        <dbReference type="EMBL" id="CAK1582715.1"/>
    </source>
</evidence>
<sequence>MSLLQEEVRNILIEEEKTHKDLYTAISTLAKCKQLQSYNSSHHPSTQYKNNTHSQSTNLMIEVPDMQLQTQNPLTRGTPMYQNCNLMSDISTQTDTLVTNTMIIENEVETPVLDEIENDLMKSHFREKLQTAILQYAGIDPTVHPKLPKLKYSRQLLKLIHIFNNNILMVDKVWESQKNYVKYSNKDKEAILDTSDKWRRQCGCIKTSEKLRQILDSFPAPPPPTPISAGPSSEPPPHAENCISAFCTLHQPAFPSRGEEYKVDDPSVSAITSNENAKEQVSKRSWRVLTELVQLVQLSVTATALALYYLIYCYMQLVYYTLRSALYFHQADGPMKITIGVVTLTSLIVGFNLLLRMERLLFIFY</sequence>
<protein>
    <submittedName>
        <fullName evidence="2">Uncharacterized protein</fullName>
    </submittedName>
</protein>
<keyword evidence="1" id="KW-0812">Transmembrane</keyword>
<accession>A0AAV1KJU9</accession>
<keyword evidence="1" id="KW-0472">Membrane</keyword>
<evidence type="ECO:0000313" key="3">
    <source>
        <dbReference type="Proteomes" id="UP001314205"/>
    </source>
</evidence>
<comment type="caution">
    <text evidence="2">The sequence shown here is derived from an EMBL/GenBank/DDBJ whole genome shotgun (WGS) entry which is preliminary data.</text>
</comment>
<gene>
    <name evidence="2" type="ORF">PARMNEM_LOCUS4210</name>
</gene>
<feature type="transmembrane region" description="Helical" evidence="1">
    <location>
        <begin position="337"/>
        <end position="355"/>
    </location>
</feature>
<dbReference type="AlphaFoldDB" id="A0AAV1KJU9"/>
<dbReference type="EMBL" id="CAVLGL010000046">
    <property type="protein sequence ID" value="CAK1582715.1"/>
    <property type="molecule type" value="Genomic_DNA"/>
</dbReference>
<name>A0AAV1KJU9_9NEOP</name>
<dbReference type="Proteomes" id="UP001314205">
    <property type="component" value="Unassembled WGS sequence"/>
</dbReference>
<feature type="transmembrane region" description="Helical" evidence="1">
    <location>
        <begin position="292"/>
        <end position="317"/>
    </location>
</feature>
<proteinExistence type="predicted"/>
<evidence type="ECO:0000256" key="1">
    <source>
        <dbReference type="SAM" id="Phobius"/>
    </source>
</evidence>
<reference evidence="2 3" key="1">
    <citation type="submission" date="2023-11" db="EMBL/GenBank/DDBJ databases">
        <authorList>
            <person name="Hedman E."/>
            <person name="Englund M."/>
            <person name="Stromberg M."/>
            <person name="Nyberg Akerstrom W."/>
            <person name="Nylinder S."/>
            <person name="Jareborg N."/>
            <person name="Kallberg Y."/>
            <person name="Kronander E."/>
        </authorList>
    </citation>
    <scope>NUCLEOTIDE SEQUENCE [LARGE SCALE GENOMIC DNA]</scope>
</reference>
<keyword evidence="3" id="KW-1185">Reference proteome</keyword>
<organism evidence="2 3">
    <name type="scientific">Parnassius mnemosyne</name>
    <name type="common">clouded apollo</name>
    <dbReference type="NCBI Taxonomy" id="213953"/>
    <lineage>
        <taxon>Eukaryota</taxon>
        <taxon>Metazoa</taxon>
        <taxon>Ecdysozoa</taxon>
        <taxon>Arthropoda</taxon>
        <taxon>Hexapoda</taxon>
        <taxon>Insecta</taxon>
        <taxon>Pterygota</taxon>
        <taxon>Neoptera</taxon>
        <taxon>Endopterygota</taxon>
        <taxon>Lepidoptera</taxon>
        <taxon>Glossata</taxon>
        <taxon>Ditrysia</taxon>
        <taxon>Papilionoidea</taxon>
        <taxon>Papilionidae</taxon>
        <taxon>Parnassiinae</taxon>
        <taxon>Parnassini</taxon>
        <taxon>Parnassius</taxon>
        <taxon>Driopa</taxon>
    </lineage>
</organism>
<keyword evidence="1" id="KW-1133">Transmembrane helix</keyword>